<dbReference type="PANTHER" id="PTHR33121">
    <property type="entry name" value="CYCLIC DI-GMP PHOSPHODIESTERASE PDEF"/>
    <property type="match status" value="1"/>
</dbReference>
<dbReference type="SUPFAM" id="SSF141868">
    <property type="entry name" value="EAL domain-like"/>
    <property type="match status" value="1"/>
</dbReference>
<evidence type="ECO:0000313" key="2">
    <source>
        <dbReference type="EMBL" id="KXU89147.1"/>
    </source>
</evidence>
<dbReference type="Proteomes" id="UP000075613">
    <property type="component" value="Unassembled WGS sequence"/>
</dbReference>
<protein>
    <recommendedName>
        <fullName evidence="1">EAL domain-containing protein</fullName>
    </recommendedName>
</protein>
<evidence type="ECO:0000259" key="1">
    <source>
        <dbReference type="PROSITE" id="PS50883"/>
    </source>
</evidence>
<dbReference type="PROSITE" id="PS50883">
    <property type="entry name" value="EAL"/>
    <property type="match status" value="1"/>
</dbReference>
<dbReference type="InterPro" id="IPR050706">
    <property type="entry name" value="Cyclic-di-GMP_PDE-like"/>
</dbReference>
<gene>
    <name evidence="2" type="ORF">CI15_08860</name>
</gene>
<dbReference type="STRING" id="1399968.CI15_08860"/>
<name>A0A149PVT2_9BURK</name>
<dbReference type="PANTHER" id="PTHR33121:SF70">
    <property type="entry name" value="SIGNALING PROTEIN YKOW"/>
    <property type="match status" value="1"/>
</dbReference>
<dbReference type="Gene3D" id="3.20.20.450">
    <property type="entry name" value="EAL domain"/>
    <property type="match status" value="1"/>
</dbReference>
<dbReference type="RefSeq" id="WP_062126504.1">
    <property type="nucleotide sequence ID" value="NZ_LRBG01000005.1"/>
</dbReference>
<dbReference type="InterPro" id="IPR001633">
    <property type="entry name" value="EAL_dom"/>
</dbReference>
<keyword evidence="3" id="KW-1185">Reference proteome</keyword>
<dbReference type="InterPro" id="IPR035919">
    <property type="entry name" value="EAL_sf"/>
</dbReference>
<sequence length="265" mass="28942">MDEHQDSEAHKRAVLGARIIAGLRAGEFAVAFQPVVHAQTRALFGVECLLRWRHPQYGLLLPGAFASALHDPAVAHEATRFVLDVACQRLRETSQAGGALPRVAVNVQPSQLLDDSLVQMIDEITRRHCVPASCLELELVENEETLPLVATREFTAPLRSLGVQLALDDFGTGYASLASLAGAQVDAVKLAREFLRHGPLRDDSRSAYVIRGVIDMLGRLGMRTVVEGVESAAQMAWLAALPTVYAQGYYVGKPVYEFPVPHEVR</sequence>
<dbReference type="AlphaFoldDB" id="A0A149PVT2"/>
<dbReference type="CDD" id="cd01948">
    <property type="entry name" value="EAL"/>
    <property type="match status" value="1"/>
</dbReference>
<comment type="caution">
    <text evidence="2">The sequence shown here is derived from an EMBL/GenBank/DDBJ whole genome shotgun (WGS) entry which is preliminary data.</text>
</comment>
<dbReference type="Pfam" id="PF00563">
    <property type="entry name" value="EAL"/>
    <property type="match status" value="1"/>
</dbReference>
<feature type="domain" description="EAL" evidence="1">
    <location>
        <begin position="12"/>
        <end position="265"/>
    </location>
</feature>
<dbReference type="SMART" id="SM00052">
    <property type="entry name" value="EAL"/>
    <property type="match status" value="1"/>
</dbReference>
<accession>A0A149PVT2</accession>
<dbReference type="GO" id="GO:0071111">
    <property type="term" value="F:cyclic-guanylate-specific phosphodiesterase activity"/>
    <property type="evidence" value="ECO:0007669"/>
    <property type="project" value="InterPro"/>
</dbReference>
<organism evidence="2 3">
    <name type="scientific">Paraburkholderia monticola</name>
    <dbReference type="NCBI Taxonomy" id="1399968"/>
    <lineage>
        <taxon>Bacteria</taxon>
        <taxon>Pseudomonadati</taxon>
        <taxon>Pseudomonadota</taxon>
        <taxon>Betaproteobacteria</taxon>
        <taxon>Burkholderiales</taxon>
        <taxon>Burkholderiaceae</taxon>
        <taxon>Paraburkholderia</taxon>
    </lineage>
</organism>
<evidence type="ECO:0000313" key="3">
    <source>
        <dbReference type="Proteomes" id="UP000075613"/>
    </source>
</evidence>
<dbReference type="EMBL" id="LRBG01000005">
    <property type="protein sequence ID" value="KXU89147.1"/>
    <property type="molecule type" value="Genomic_DNA"/>
</dbReference>
<reference evidence="2 3" key="1">
    <citation type="journal article" date="2015" name="Int. J. Syst. Evol. Microbiol.">
        <title>Burkholderia monticola sp. nov., isolated from mountain soil.</title>
        <authorList>
            <person name="Baek I."/>
            <person name="Seo B."/>
            <person name="Lee I."/>
            <person name="Yi H."/>
            <person name="Chun J."/>
        </authorList>
    </citation>
    <scope>NUCLEOTIDE SEQUENCE [LARGE SCALE GENOMIC DNA]</scope>
    <source>
        <strain evidence="2 3">JC2948</strain>
    </source>
</reference>
<proteinExistence type="predicted"/>